<accession>A0A1Q9BVD6</accession>
<sequence>MIYDEAMEVNVNGYSFLAFHKFELFQRDGLQQNISHCGETGLLLAVESAKTRSSCGHQLPDDEASQPPVELPEVAETILAARREDFSFVCNLSSSGWRYRIQHQNPSFDGFSFNFPLFCSEYNQGCNGGYAFLASRWAQDVGLVPKNCSCSIPFGKF</sequence>
<gene>
    <name evidence="1" type="ORF">AK812_SmicGene45722</name>
</gene>
<organism evidence="1 2">
    <name type="scientific">Symbiodinium microadriaticum</name>
    <name type="common">Dinoflagellate</name>
    <name type="synonym">Zooxanthella microadriatica</name>
    <dbReference type="NCBI Taxonomy" id="2951"/>
    <lineage>
        <taxon>Eukaryota</taxon>
        <taxon>Sar</taxon>
        <taxon>Alveolata</taxon>
        <taxon>Dinophyceae</taxon>
        <taxon>Suessiales</taxon>
        <taxon>Symbiodiniaceae</taxon>
        <taxon>Symbiodinium</taxon>
    </lineage>
</organism>
<dbReference type="Gene3D" id="2.40.128.80">
    <property type="entry name" value="Cathepsin C, exclusion domain"/>
    <property type="match status" value="1"/>
</dbReference>
<dbReference type="AlphaFoldDB" id="A0A1Q9BVD6"/>
<dbReference type="SUPFAM" id="SSF54001">
    <property type="entry name" value="Cysteine proteinases"/>
    <property type="match status" value="1"/>
</dbReference>
<dbReference type="EMBL" id="LSRX01003367">
    <property type="protein sequence ID" value="OLP74673.1"/>
    <property type="molecule type" value="Genomic_DNA"/>
</dbReference>
<proteinExistence type="predicted"/>
<evidence type="ECO:0000313" key="2">
    <source>
        <dbReference type="Proteomes" id="UP000186817"/>
    </source>
</evidence>
<reference evidence="1 2" key="1">
    <citation type="submission" date="2016-02" db="EMBL/GenBank/DDBJ databases">
        <title>Genome analysis of coral dinoflagellate symbionts highlights evolutionary adaptations to a symbiotic lifestyle.</title>
        <authorList>
            <person name="Aranda M."/>
            <person name="Li Y."/>
            <person name="Liew Y.J."/>
            <person name="Baumgarten S."/>
            <person name="Simakov O."/>
            <person name="Wilson M."/>
            <person name="Piel J."/>
            <person name="Ashoor H."/>
            <person name="Bougouffa S."/>
            <person name="Bajic V.B."/>
            <person name="Ryu T."/>
            <person name="Ravasi T."/>
            <person name="Bayer T."/>
            <person name="Micklem G."/>
            <person name="Kim H."/>
            <person name="Bhak J."/>
            <person name="Lajeunesse T.C."/>
            <person name="Voolstra C.R."/>
        </authorList>
    </citation>
    <scope>NUCLEOTIDE SEQUENCE [LARGE SCALE GENOMIC DNA]</scope>
    <source>
        <strain evidence="1 2">CCMP2467</strain>
    </source>
</reference>
<protein>
    <submittedName>
        <fullName evidence="1">Uncharacterized protein</fullName>
    </submittedName>
</protein>
<dbReference type="InterPro" id="IPR038765">
    <property type="entry name" value="Papain-like_cys_pep_sf"/>
</dbReference>
<comment type="caution">
    <text evidence="1">The sequence shown here is derived from an EMBL/GenBank/DDBJ whole genome shotgun (WGS) entry which is preliminary data.</text>
</comment>
<keyword evidence="2" id="KW-1185">Reference proteome</keyword>
<dbReference type="InterPro" id="IPR036496">
    <property type="entry name" value="CathepsinC_exc_dom_sf"/>
</dbReference>
<name>A0A1Q9BVD6_SYMMI</name>
<evidence type="ECO:0000313" key="1">
    <source>
        <dbReference type="EMBL" id="OLP74673.1"/>
    </source>
</evidence>
<dbReference type="Proteomes" id="UP000186817">
    <property type="component" value="Unassembled WGS sequence"/>
</dbReference>
<dbReference type="Gene3D" id="3.90.70.10">
    <property type="entry name" value="Cysteine proteinases"/>
    <property type="match status" value="1"/>
</dbReference>
<dbReference type="OrthoDB" id="640249at2759"/>